<dbReference type="EMBL" id="NDFP01000019">
    <property type="protein sequence ID" value="PAL20606.1"/>
    <property type="molecule type" value="Genomic_DNA"/>
</dbReference>
<reference evidence="1 2" key="1">
    <citation type="submission" date="2017-04" db="EMBL/GenBank/DDBJ databases">
        <title>Kefir bacterial isolates.</title>
        <authorList>
            <person name="Kim Y."/>
            <person name="Blasche S."/>
            <person name="Patil K.R."/>
        </authorList>
    </citation>
    <scope>NUCLEOTIDE SEQUENCE [LARGE SCALE GENOMIC DNA]</scope>
    <source>
        <strain evidence="1 2">KR-2</strain>
    </source>
</reference>
<keyword evidence="2" id="KW-1185">Reference proteome</keyword>
<dbReference type="RefSeq" id="WP_095351951.1">
    <property type="nucleotide sequence ID" value="NZ_BAMZ01000028.1"/>
</dbReference>
<dbReference type="Proteomes" id="UP000216033">
    <property type="component" value="Unassembled WGS sequence"/>
</dbReference>
<gene>
    <name evidence="1" type="ORF">B9K05_12720</name>
</gene>
<evidence type="ECO:0000313" key="1">
    <source>
        <dbReference type="EMBL" id="PAL20606.1"/>
    </source>
</evidence>
<evidence type="ECO:0008006" key="3">
    <source>
        <dbReference type="Google" id="ProtNLM"/>
    </source>
</evidence>
<dbReference type="GeneID" id="98303386"/>
<comment type="caution">
    <text evidence="1">The sequence shown here is derived from an EMBL/GenBank/DDBJ whole genome shotgun (WGS) entry which is preliminary data.</text>
</comment>
<dbReference type="STRING" id="1231343.Absy_028_012"/>
<accession>A0A270B8X1</accession>
<evidence type="ECO:0000313" key="2">
    <source>
        <dbReference type="Proteomes" id="UP000216033"/>
    </source>
</evidence>
<name>A0A270B8X1_9PROT</name>
<organism evidence="1 2">
    <name type="scientific">Acetobacter syzygii</name>
    <dbReference type="NCBI Taxonomy" id="146476"/>
    <lineage>
        <taxon>Bacteria</taxon>
        <taxon>Pseudomonadati</taxon>
        <taxon>Pseudomonadota</taxon>
        <taxon>Alphaproteobacteria</taxon>
        <taxon>Acetobacterales</taxon>
        <taxon>Acetobacteraceae</taxon>
        <taxon>Acetobacter</taxon>
    </lineage>
</organism>
<proteinExistence type="predicted"/>
<sequence length="80" mass="8790">MAGPLSIRLDDRLRRDLEQEATVQGVPLSNLVRDILSAGARAAKRQRIHQDSARVAHYAAEAPERQALFEETGGPHSNGF</sequence>
<protein>
    <recommendedName>
        <fullName evidence="3">Ribbon-helix-helix protein CopG domain-containing protein</fullName>
    </recommendedName>
</protein>
<dbReference type="AlphaFoldDB" id="A0A270B8X1"/>